<keyword evidence="4" id="KW-0378">Hydrolase</keyword>
<dbReference type="Gene3D" id="3.40.50.300">
    <property type="entry name" value="P-loop containing nucleotide triphosphate hydrolases"/>
    <property type="match status" value="1"/>
</dbReference>
<keyword evidence="2" id="KW-0479">Metal-binding</keyword>
<dbReference type="GO" id="GO:0004176">
    <property type="term" value="F:ATP-dependent peptidase activity"/>
    <property type="evidence" value="ECO:0007669"/>
    <property type="project" value="TreeGrafter"/>
</dbReference>
<dbReference type="InterPro" id="IPR027417">
    <property type="entry name" value="P-loop_NTPase"/>
</dbReference>
<keyword evidence="3" id="KW-0862">Zinc</keyword>
<dbReference type="GO" id="GO:0046872">
    <property type="term" value="F:metal ion binding"/>
    <property type="evidence" value="ECO:0007669"/>
    <property type="project" value="UniProtKB-KW"/>
</dbReference>
<keyword evidence="4" id="KW-0482">Metalloprotease</keyword>
<evidence type="ECO:0000256" key="1">
    <source>
        <dbReference type="ARBA" id="ARBA00001947"/>
    </source>
</evidence>
<dbReference type="PANTHER" id="PTHR23076:SF97">
    <property type="entry name" value="ATP-DEPENDENT ZINC METALLOPROTEASE YME1L1"/>
    <property type="match status" value="1"/>
</dbReference>
<dbReference type="GO" id="GO:0016887">
    <property type="term" value="F:ATP hydrolysis activity"/>
    <property type="evidence" value="ECO:0007669"/>
    <property type="project" value="InterPro"/>
</dbReference>
<dbReference type="GO" id="GO:0006508">
    <property type="term" value="P:proteolysis"/>
    <property type="evidence" value="ECO:0007669"/>
    <property type="project" value="TreeGrafter"/>
</dbReference>
<dbReference type="Pfam" id="PF17862">
    <property type="entry name" value="AAA_lid_3"/>
    <property type="match status" value="1"/>
</dbReference>
<name>A0A7S2CSP7_9STRA</name>
<keyword evidence="5" id="KW-0547">Nucleotide-binding</keyword>
<evidence type="ECO:0000259" key="6">
    <source>
        <dbReference type="SMART" id="SM00382"/>
    </source>
</evidence>
<dbReference type="PROSITE" id="PS00674">
    <property type="entry name" value="AAA"/>
    <property type="match status" value="1"/>
</dbReference>
<proteinExistence type="inferred from homology"/>
<dbReference type="GO" id="GO:0008237">
    <property type="term" value="F:metallopeptidase activity"/>
    <property type="evidence" value="ECO:0007669"/>
    <property type="project" value="UniProtKB-KW"/>
</dbReference>
<feature type="domain" description="AAA+ ATPase" evidence="6">
    <location>
        <begin position="200"/>
        <end position="337"/>
    </location>
</feature>
<dbReference type="GO" id="GO:0005524">
    <property type="term" value="F:ATP binding"/>
    <property type="evidence" value="ECO:0007669"/>
    <property type="project" value="UniProtKB-KW"/>
</dbReference>
<dbReference type="Pfam" id="PF00004">
    <property type="entry name" value="AAA"/>
    <property type="match status" value="1"/>
</dbReference>
<evidence type="ECO:0000256" key="3">
    <source>
        <dbReference type="ARBA" id="ARBA00022833"/>
    </source>
</evidence>
<comment type="cofactor">
    <cofactor evidence="1">
        <name>Zn(2+)</name>
        <dbReference type="ChEBI" id="CHEBI:29105"/>
    </cofactor>
</comment>
<dbReference type="InterPro" id="IPR041569">
    <property type="entry name" value="AAA_lid_3"/>
</dbReference>
<evidence type="ECO:0000313" key="7">
    <source>
        <dbReference type="EMBL" id="CAD9434535.1"/>
    </source>
</evidence>
<evidence type="ECO:0000256" key="2">
    <source>
        <dbReference type="ARBA" id="ARBA00022723"/>
    </source>
</evidence>
<dbReference type="Gene3D" id="1.10.8.60">
    <property type="match status" value="1"/>
</dbReference>
<dbReference type="AlphaFoldDB" id="A0A7S2CSP7"/>
<evidence type="ECO:0000256" key="4">
    <source>
        <dbReference type="ARBA" id="ARBA00023049"/>
    </source>
</evidence>
<dbReference type="InterPro" id="IPR003959">
    <property type="entry name" value="ATPase_AAA_core"/>
</dbReference>
<organism evidence="7">
    <name type="scientific">Octactis speculum</name>
    <dbReference type="NCBI Taxonomy" id="3111310"/>
    <lineage>
        <taxon>Eukaryota</taxon>
        <taxon>Sar</taxon>
        <taxon>Stramenopiles</taxon>
        <taxon>Ochrophyta</taxon>
        <taxon>Dictyochophyceae</taxon>
        <taxon>Dictyochales</taxon>
        <taxon>Dictyochaceae</taxon>
        <taxon>Octactis</taxon>
    </lineage>
</organism>
<sequence>MPKPWKSLVAAGVASPLLIRAILALWRTTRKSRKEHSLDLRPFSSFLQDIKAGRLSEVFIASDYFEAVSKDSKKYRTNLIPDFERSTLVELLSAHGITFSAKLPPHAWLHRLQSTLLLMLPFVYLALVWRVVKAMRDPPDSVGRMIRGKRRGEMGIEDGGMEGSLGFHDVAGVDIVKENLADIVTFLKDASAYRDIGARLPRGLLLSGPPGTGKTLLARALSNEAGVRFFSVTGSEFVESLVGRGAARVRDLFRRARDSAPAIIFVDELDALAKMRGGVNSNDEREQTLNQLLTEMDGFDMSDDNPVLVIGATNRAEVIDAALLRRFDRHEIISLPDQSAREAILEVHLRKVRRGAGIDSRRIAAQTCNLSGAHLATIVNEAALVAVRENSQEVTGAHIGAVLKRYGRQ</sequence>
<dbReference type="SUPFAM" id="SSF52540">
    <property type="entry name" value="P-loop containing nucleoside triphosphate hydrolases"/>
    <property type="match status" value="1"/>
</dbReference>
<keyword evidence="4" id="KW-0645">Protease</keyword>
<accession>A0A7S2CSP7</accession>
<gene>
    <name evidence="7" type="ORF">DSPE1174_LOCUS16914</name>
</gene>
<dbReference type="EMBL" id="HBGS01032886">
    <property type="protein sequence ID" value="CAD9434535.1"/>
    <property type="molecule type" value="Transcribed_RNA"/>
</dbReference>
<dbReference type="PANTHER" id="PTHR23076">
    <property type="entry name" value="METALLOPROTEASE M41 FTSH"/>
    <property type="match status" value="1"/>
</dbReference>
<keyword evidence="5" id="KW-0067">ATP-binding</keyword>
<dbReference type="SMART" id="SM00382">
    <property type="entry name" value="AAA"/>
    <property type="match status" value="1"/>
</dbReference>
<dbReference type="InterPro" id="IPR003593">
    <property type="entry name" value="AAA+_ATPase"/>
</dbReference>
<comment type="similarity">
    <text evidence="5">Belongs to the AAA ATPase family.</text>
</comment>
<dbReference type="Gene3D" id="3.30.720.210">
    <property type="match status" value="1"/>
</dbReference>
<protein>
    <recommendedName>
        <fullName evidence="6">AAA+ ATPase domain-containing protein</fullName>
    </recommendedName>
</protein>
<reference evidence="7" key="1">
    <citation type="submission" date="2021-01" db="EMBL/GenBank/DDBJ databases">
        <authorList>
            <person name="Corre E."/>
            <person name="Pelletier E."/>
            <person name="Niang G."/>
            <person name="Scheremetjew M."/>
            <person name="Finn R."/>
            <person name="Kale V."/>
            <person name="Holt S."/>
            <person name="Cochrane G."/>
            <person name="Meng A."/>
            <person name="Brown T."/>
            <person name="Cohen L."/>
        </authorList>
    </citation>
    <scope>NUCLEOTIDE SEQUENCE</scope>
    <source>
        <strain evidence="7">CCMP1381</strain>
    </source>
</reference>
<dbReference type="InterPro" id="IPR003960">
    <property type="entry name" value="ATPase_AAA_CS"/>
</dbReference>
<evidence type="ECO:0000256" key="5">
    <source>
        <dbReference type="RuleBase" id="RU003651"/>
    </source>
</evidence>
<dbReference type="FunFam" id="3.40.50.300:FF:002568">
    <property type="entry name" value="Cell division protein (FtsH)"/>
    <property type="match status" value="1"/>
</dbReference>